<dbReference type="Pfam" id="PF13927">
    <property type="entry name" value="Ig_3"/>
    <property type="match status" value="1"/>
</dbReference>
<dbReference type="AlphaFoldDB" id="A0A8T0FZX7"/>
<name>A0A8T0FZX7_ARGBR</name>
<dbReference type="GO" id="GO:0098632">
    <property type="term" value="F:cell-cell adhesion mediator activity"/>
    <property type="evidence" value="ECO:0007669"/>
    <property type="project" value="TreeGrafter"/>
</dbReference>
<feature type="domain" description="Ig-like" evidence="3">
    <location>
        <begin position="32"/>
        <end position="127"/>
    </location>
</feature>
<reference evidence="4" key="2">
    <citation type="submission" date="2020-06" db="EMBL/GenBank/DDBJ databases">
        <authorList>
            <person name="Sheffer M."/>
        </authorList>
    </citation>
    <scope>NUCLEOTIDE SEQUENCE</scope>
</reference>
<feature type="chain" id="PRO_5035720325" evidence="2">
    <location>
        <begin position="29"/>
        <end position="169"/>
    </location>
</feature>
<dbReference type="SUPFAM" id="SSF48726">
    <property type="entry name" value="Immunoglobulin"/>
    <property type="match status" value="1"/>
</dbReference>
<dbReference type="GO" id="GO:0007411">
    <property type="term" value="P:axon guidance"/>
    <property type="evidence" value="ECO:0007669"/>
    <property type="project" value="TreeGrafter"/>
</dbReference>
<dbReference type="InterPro" id="IPR036179">
    <property type="entry name" value="Ig-like_dom_sf"/>
</dbReference>
<keyword evidence="2" id="KW-0732">Signal</keyword>
<organism evidence="4 5">
    <name type="scientific">Argiope bruennichi</name>
    <name type="common">Wasp spider</name>
    <name type="synonym">Aranea bruennichi</name>
    <dbReference type="NCBI Taxonomy" id="94029"/>
    <lineage>
        <taxon>Eukaryota</taxon>
        <taxon>Metazoa</taxon>
        <taxon>Ecdysozoa</taxon>
        <taxon>Arthropoda</taxon>
        <taxon>Chelicerata</taxon>
        <taxon>Arachnida</taxon>
        <taxon>Araneae</taxon>
        <taxon>Araneomorphae</taxon>
        <taxon>Entelegynae</taxon>
        <taxon>Araneoidea</taxon>
        <taxon>Araneidae</taxon>
        <taxon>Argiope</taxon>
    </lineage>
</organism>
<dbReference type="InterPro" id="IPR007110">
    <property type="entry name" value="Ig-like_dom"/>
</dbReference>
<proteinExistence type="predicted"/>
<protein>
    <submittedName>
        <fullName evidence="4">Down syndrome cell adhesion molecule-like</fullName>
    </submittedName>
</protein>
<evidence type="ECO:0000313" key="5">
    <source>
        <dbReference type="Proteomes" id="UP000807504"/>
    </source>
</evidence>
<dbReference type="GO" id="GO:0030424">
    <property type="term" value="C:axon"/>
    <property type="evidence" value="ECO:0007669"/>
    <property type="project" value="TreeGrafter"/>
</dbReference>
<evidence type="ECO:0000313" key="4">
    <source>
        <dbReference type="EMBL" id="KAF8796581.1"/>
    </source>
</evidence>
<reference evidence="4" key="1">
    <citation type="journal article" date="2020" name="bioRxiv">
        <title>Chromosome-level reference genome of the European wasp spider Argiope bruennichi: a resource for studies on range expansion and evolutionary adaptation.</title>
        <authorList>
            <person name="Sheffer M.M."/>
            <person name="Hoppe A."/>
            <person name="Krehenwinkel H."/>
            <person name="Uhl G."/>
            <person name="Kuss A.W."/>
            <person name="Jensen L."/>
            <person name="Jensen C."/>
            <person name="Gillespie R.G."/>
            <person name="Hoff K.J."/>
            <person name="Prost S."/>
        </authorList>
    </citation>
    <scope>NUCLEOTIDE SEQUENCE</scope>
</reference>
<dbReference type="PANTHER" id="PTHR10075:SF100">
    <property type="entry name" value="FASCICLIN-2"/>
    <property type="match status" value="1"/>
</dbReference>
<evidence type="ECO:0000259" key="3">
    <source>
        <dbReference type="PROSITE" id="PS50835"/>
    </source>
</evidence>
<evidence type="ECO:0000256" key="1">
    <source>
        <dbReference type="ARBA" id="ARBA00023319"/>
    </source>
</evidence>
<dbReference type="GO" id="GO:0070593">
    <property type="term" value="P:dendrite self-avoidance"/>
    <property type="evidence" value="ECO:0007669"/>
    <property type="project" value="TreeGrafter"/>
</dbReference>
<dbReference type="PROSITE" id="PS50835">
    <property type="entry name" value="IG_LIKE"/>
    <property type="match status" value="1"/>
</dbReference>
<dbReference type="Proteomes" id="UP000807504">
    <property type="component" value="Unassembled WGS sequence"/>
</dbReference>
<dbReference type="GO" id="GO:0005886">
    <property type="term" value="C:plasma membrane"/>
    <property type="evidence" value="ECO:0007669"/>
    <property type="project" value="TreeGrafter"/>
</dbReference>
<sequence length="169" mass="19093">MCRIHSGSFQLGYWIIVLVIGLQECAQSFRGPSFTKEPPNKVVFHNSSGTIIPCHATGVPQPTIYWTKGDWTRLPNVPGLRHSRQDGSLVFQPFRAEEYRQDIHGAVYRCVATNSFGSIGSTEVHVRGVTPTIEYSLEKSINFSTLRQEKDITQKRDINFRSTLLRQPG</sequence>
<dbReference type="InterPro" id="IPR013783">
    <property type="entry name" value="Ig-like_fold"/>
</dbReference>
<evidence type="ECO:0000256" key="2">
    <source>
        <dbReference type="SAM" id="SignalP"/>
    </source>
</evidence>
<dbReference type="GO" id="GO:0007156">
    <property type="term" value="P:homophilic cell adhesion via plasma membrane adhesion molecules"/>
    <property type="evidence" value="ECO:0007669"/>
    <property type="project" value="TreeGrafter"/>
</dbReference>
<keyword evidence="5" id="KW-1185">Reference proteome</keyword>
<keyword evidence="1" id="KW-0393">Immunoglobulin domain</keyword>
<gene>
    <name evidence="4" type="ORF">HNY73_000940</name>
</gene>
<feature type="signal peptide" evidence="2">
    <location>
        <begin position="1"/>
        <end position="28"/>
    </location>
</feature>
<dbReference type="EMBL" id="JABXBU010000001">
    <property type="protein sequence ID" value="KAF8796581.1"/>
    <property type="molecule type" value="Genomic_DNA"/>
</dbReference>
<dbReference type="Gene3D" id="2.60.40.10">
    <property type="entry name" value="Immunoglobulins"/>
    <property type="match status" value="1"/>
</dbReference>
<accession>A0A8T0FZX7</accession>
<dbReference type="PANTHER" id="PTHR10075">
    <property type="entry name" value="BASIGIN RELATED"/>
    <property type="match status" value="1"/>
</dbReference>
<comment type="caution">
    <text evidence="4">The sequence shown here is derived from an EMBL/GenBank/DDBJ whole genome shotgun (WGS) entry which is preliminary data.</text>
</comment>